<feature type="chain" id="PRO_5006987742" description="Serine protease" evidence="6">
    <location>
        <begin position="27"/>
        <end position="444"/>
    </location>
</feature>
<evidence type="ECO:0000313" key="10">
    <source>
        <dbReference type="Proteomes" id="UP000054230"/>
    </source>
</evidence>
<feature type="domain" description="DUF5648" evidence="8">
    <location>
        <begin position="313"/>
        <end position="442"/>
    </location>
</feature>
<organism evidence="9 10">
    <name type="scientific">Lactococcus lactis subsp. lactis</name>
    <name type="common">Streptococcus lactis</name>
    <dbReference type="NCBI Taxonomy" id="1360"/>
    <lineage>
        <taxon>Bacteria</taxon>
        <taxon>Bacillati</taxon>
        <taxon>Bacillota</taxon>
        <taxon>Bacilli</taxon>
        <taxon>Lactobacillales</taxon>
        <taxon>Streptococcaceae</taxon>
        <taxon>Lactococcus</taxon>
    </lineage>
</organism>
<sequence>MKLKKYLINAGTVLLFTLIFGAPANASTKLISNNGSTITTNSGATNTNSISGVSKSFFIPNTLTNSYFTGNDSSSIINNNWTHVNNTTNYPCSVIAWVVANFPKGSQAGTAFFVSPYNLLTAGHCVYNKDLGGWATSVRVYPGNNGTYAPYGYFSSSKLYADYNWVNSSDSNAESSTYNPRNDLGAISLSTGIGRVTGFFGINSSITKGSSVILSGYPGAKFTVSQGISYGNMWTSKGNITAVNTDTLSYNNDMLPGDSGSPVYNTNNQVSAINTEQILFSNSSNNTNVGTRLNGEKGSFVSAFTGYVSYTNVYRLYNPNSGEHFYTTNLTEQTVLVKAGWRYEGVDWFAPTNSKIPIYRLYNPNTGDHFYTGNSVERDSLVKVGWRYEQISFYSDPSNGQAVYRLYNPNAKVGSHFYTTSLAEKNSLVKSGWKYEGVAWYGLS</sequence>
<evidence type="ECO:0000259" key="7">
    <source>
        <dbReference type="Pfam" id="PF00089"/>
    </source>
</evidence>
<dbReference type="PANTHER" id="PTHR15462">
    <property type="entry name" value="SERINE PROTEASE"/>
    <property type="match status" value="1"/>
</dbReference>
<comment type="similarity">
    <text evidence="1 6">Belongs to the peptidase S1B family.</text>
</comment>
<dbReference type="InterPro" id="IPR033116">
    <property type="entry name" value="TRYPSIN_SER"/>
</dbReference>
<feature type="domain" description="Peptidase S1" evidence="7">
    <location>
        <begin position="97"/>
        <end position="292"/>
    </location>
</feature>
<dbReference type="InterPro" id="IPR050966">
    <property type="entry name" value="Glutamyl_endopeptidase"/>
</dbReference>
<dbReference type="InterPro" id="IPR009003">
    <property type="entry name" value="Peptidase_S1_PA"/>
</dbReference>
<dbReference type="Proteomes" id="UP000054230">
    <property type="component" value="Unassembled WGS sequence"/>
</dbReference>
<evidence type="ECO:0000259" key="8">
    <source>
        <dbReference type="Pfam" id="PF18885"/>
    </source>
</evidence>
<dbReference type="GO" id="GO:0006508">
    <property type="term" value="P:proteolysis"/>
    <property type="evidence" value="ECO:0007669"/>
    <property type="project" value="UniProtKB-KW"/>
</dbReference>
<feature type="signal peptide" evidence="6">
    <location>
        <begin position="1"/>
        <end position="26"/>
    </location>
</feature>
<reference evidence="10" key="1">
    <citation type="submission" date="2015-10" db="EMBL/GenBank/DDBJ databases">
        <title>Draft Genome Sequences of 11 Lactococcus lactis subspecies cremoris strains.</title>
        <authorList>
            <person name="Wels M."/>
            <person name="Backus L."/>
            <person name="Boekhorst J."/>
            <person name="Dijkstra A."/>
            <person name="Beerthuizen M."/>
            <person name="Kelly W."/>
            <person name="Siezen R."/>
            <person name="Bachmann H."/>
            <person name="Van Hijum S."/>
        </authorList>
    </citation>
    <scope>NUCLEOTIDE SEQUENCE [LARGE SCALE GENOMIC DNA]</scope>
    <source>
        <strain evidence="10">LMG8520</strain>
    </source>
</reference>
<evidence type="ECO:0000256" key="6">
    <source>
        <dbReference type="RuleBase" id="RU004296"/>
    </source>
</evidence>
<evidence type="ECO:0000256" key="1">
    <source>
        <dbReference type="ARBA" id="ARBA00008764"/>
    </source>
</evidence>
<dbReference type="Pfam" id="PF18885">
    <property type="entry name" value="DUF5648"/>
    <property type="match status" value="1"/>
</dbReference>
<dbReference type="EMBL" id="LKLP01000085">
    <property type="protein sequence ID" value="KSU08207.1"/>
    <property type="molecule type" value="Genomic_DNA"/>
</dbReference>
<keyword evidence="3 6" id="KW-0732">Signal</keyword>
<dbReference type="InterPro" id="IPR008256">
    <property type="entry name" value="Peptidase_S1B"/>
</dbReference>
<keyword evidence="4 6" id="KW-0378">Hydrolase</keyword>
<keyword evidence="5 6" id="KW-0720">Serine protease</keyword>
<keyword evidence="2 6" id="KW-0645">Protease</keyword>
<dbReference type="InterPro" id="IPR001254">
    <property type="entry name" value="Trypsin_dom"/>
</dbReference>
<dbReference type="PRINTS" id="PR00839">
    <property type="entry name" value="V8PROTEASE"/>
</dbReference>
<dbReference type="Pfam" id="PF00089">
    <property type="entry name" value="Trypsin"/>
    <property type="match status" value="1"/>
</dbReference>
<dbReference type="AlphaFoldDB" id="A0A0V8D4G1"/>
<gene>
    <name evidence="9" type="ORF">LMG8520_1718</name>
</gene>
<dbReference type="PANTHER" id="PTHR15462:SF8">
    <property type="entry name" value="SERINE PROTEASE"/>
    <property type="match status" value="1"/>
</dbReference>
<evidence type="ECO:0000256" key="3">
    <source>
        <dbReference type="ARBA" id="ARBA00022729"/>
    </source>
</evidence>
<dbReference type="PROSITE" id="PS00135">
    <property type="entry name" value="TRYPSIN_SER"/>
    <property type="match status" value="1"/>
</dbReference>
<dbReference type="GO" id="GO:0004252">
    <property type="term" value="F:serine-type endopeptidase activity"/>
    <property type="evidence" value="ECO:0007669"/>
    <property type="project" value="InterPro"/>
</dbReference>
<accession>A0A0V8D4G1</accession>
<evidence type="ECO:0000313" key="9">
    <source>
        <dbReference type="EMBL" id="KSU08207.1"/>
    </source>
</evidence>
<dbReference type="InterPro" id="IPR043708">
    <property type="entry name" value="DUF5648"/>
</dbReference>
<dbReference type="EC" id="3.4.21.-" evidence="6"/>
<dbReference type="PROSITE" id="PS00134">
    <property type="entry name" value="TRYPSIN_HIS"/>
    <property type="match status" value="1"/>
</dbReference>
<proteinExistence type="inferred from homology"/>
<dbReference type="InterPro" id="IPR043504">
    <property type="entry name" value="Peptidase_S1_PA_chymotrypsin"/>
</dbReference>
<evidence type="ECO:0000256" key="5">
    <source>
        <dbReference type="ARBA" id="ARBA00022825"/>
    </source>
</evidence>
<dbReference type="InterPro" id="IPR018114">
    <property type="entry name" value="TRYPSIN_HIS"/>
</dbReference>
<dbReference type="PATRIC" id="fig|1360.106.peg.2078"/>
<dbReference type="RefSeq" id="WP_058209989.1">
    <property type="nucleotide sequence ID" value="NZ_LKLP01000085.1"/>
</dbReference>
<protein>
    <recommendedName>
        <fullName evidence="6">Serine protease</fullName>
        <ecNumber evidence="6">3.4.21.-</ecNumber>
    </recommendedName>
</protein>
<name>A0A0V8D4G1_LACLL</name>
<evidence type="ECO:0000256" key="4">
    <source>
        <dbReference type="ARBA" id="ARBA00022801"/>
    </source>
</evidence>
<evidence type="ECO:0000256" key="2">
    <source>
        <dbReference type="ARBA" id="ARBA00022670"/>
    </source>
</evidence>
<dbReference type="SUPFAM" id="SSF50494">
    <property type="entry name" value="Trypsin-like serine proteases"/>
    <property type="match status" value="1"/>
</dbReference>
<dbReference type="Gene3D" id="2.40.10.10">
    <property type="entry name" value="Trypsin-like serine proteases"/>
    <property type="match status" value="2"/>
</dbReference>
<comment type="caution">
    <text evidence="9">The sequence shown here is derived from an EMBL/GenBank/DDBJ whole genome shotgun (WGS) entry which is preliminary data.</text>
</comment>